<dbReference type="PANTHER" id="PTHR10605">
    <property type="entry name" value="HEPARAN SULFATE SULFOTRANSFERASE"/>
    <property type="match status" value="1"/>
</dbReference>
<organism evidence="4 5">
    <name type="scientific">Marihabitans asiaticum</name>
    <dbReference type="NCBI Taxonomy" id="415218"/>
    <lineage>
        <taxon>Bacteria</taxon>
        <taxon>Bacillati</taxon>
        <taxon>Actinomycetota</taxon>
        <taxon>Actinomycetes</taxon>
        <taxon>Micrococcales</taxon>
        <taxon>Intrasporangiaceae</taxon>
        <taxon>Marihabitans</taxon>
    </lineage>
</organism>
<dbReference type="AlphaFoldDB" id="A0A560WH04"/>
<keyword evidence="2" id="KW-0325">Glycoprotein</keyword>
<dbReference type="InterPro" id="IPR037359">
    <property type="entry name" value="NST/OST"/>
</dbReference>
<protein>
    <submittedName>
        <fullName evidence="4">Sulfotransferase domain-containing protein</fullName>
    </submittedName>
</protein>
<evidence type="ECO:0000313" key="4">
    <source>
        <dbReference type="EMBL" id="TWD16971.1"/>
    </source>
</evidence>
<evidence type="ECO:0000256" key="2">
    <source>
        <dbReference type="ARBA" id="ARBA00023180"/>
    </source>
</evidence>
<evidence type="ECO:0000256" key="1">
    <source>
        <dbReference type="ARBA" id="ARBA00022679"/>
    </source>
</evidence>
<dbReference type="RefSeq" id="WP_144855349.1">
    <property type="nucleotide sequence ID" value="NZ_BAAAYT010000002.1"/>
</dbReference>
<accession>A0A560WH04</accession>
<dbReference type="PANTHER" id="PTHR10605:SF56">
    <property type="entry name" value="BIFUNCTIONAL HEPARAN SULFATE N-DEACETYLASE_N-SULFOTRANSFERASE"/>
    <property type="match status" value="1"/>
</dbReference>
<name>A0A560WH04_9MICO</name>
<dbReference type="OrthoDB" id="981508at2"/>
<keyword evidence="1 4" id="KW-0808">Transferase</keyword>
<evidence type="ECO:0000313" key="5">
    <source>
        <dbReference type="Proteomes" id="UP000315628"/>
    </source>
</evidence>
<dbReference type="Proteomes" id="UP000315628">
    <property type="component" value="Unassembled WGS sequence"/>
</dbReference>
<reference evidence="4 5" key="1">
    <citation type="submission" date="2019-06" db="EMBL/GenBank/DDBJ databases">
        <title>Sequencing the genomes of 1000 actinobacteria strains.</title>
        <authorList>
            <person name="Klenk H.-P."/>
        </authorList>
    </citation>
    <scope>NUCLEOTIDE SEQUENCE [LARGE SCALE GENOMIC DNA]</scope>
    <source>
        <strain evidence="4 5">DSM 18935</strain>
    </source>
</reference>
<keyword evidence="5" id="KW-1185">Reference proteome</keyword>
<dbReference type="InterPro" id="IPR027417">
    <property type="entry name" value="P-loop_NTPase"/>
</dbReference>
<gene>
    <name evidence="4" type="ORF">FB557_0521</name>
</gene>
<dbReference type="Gene3D" id="3.40.50.300">
    <property type="entry name" value="P-loop containing nucleotide triphosphate hydrolases"/>
    <property type="match status" value="1"/>
</dbReference>
<comment type="caution">
    <text evidence="4">The sequence shown here is derived from an EMBL/GenBank/DDBJ whole genome shotgun (WGS) entry which is preliminary data.</text>
</comment>
<dbReference type="EMBL" id="VIUW01000001">
    <property type="protein sequence ID" value="TWD16971.1"/>
    <property type="molecule type" value="Genomic_DNA"/>
</dbReference>
<dbReference type="GO" id="GO:0008146">
    <property type="term" value="F:sulfotransferase activity"/>
    <property type="evidence" value="ECO:0007669"/>
    <property type="project" value="InterPro"/>
</dbReference>
<sequence length="247" mass="28748">MPLPNLLVVGSQKSGTSWLHHCLARSRHIYASKVKELNFFNQPNFDAPEKVAAFRAHFPEEDLPGVRYYLESTPHYFRATSPTAQNIRSMLGAPAMLAVFRHPVDRYESAYIHHMMQGRFAYTPVIDDLSDEYSMLTFGRYAEALERWWEVHPQLKPMIYDDLAADPLAFVTEIMEHLGLDSDLGVDDVTFRANDKTKKTSKLRLGEEWQQMPVLSPQLRSRLHEEYDPHTRRLEEMLGRDLRAWRS</sequence>
<proteinExistence type="predicted"/>
<dbReference type="SUPFAM" id="SSF52540">
    <property type="entry name" value="P-loop containing nucleoside triphosphate hydrolases"/>
    <property type="match status" value="1"/>
</dbReference>
<feature type="domain" description="Sulfotransferase" evidence="3">
    <location>
        <begin position="4"/>
        <end position="194"/>
    </location>
</feature>
<evidence type="ECO:0000259" key="3">
    <source>
        <dbReference type="Pfam" id="PF00685"/>
    </source>
</evidence>
<dbReference type="InterPro" id="IPR000863">
    <property type="entry name" value="Sulfotransferase_dom"/>
</dbReference>
<dbReference type="Pfam" id="PF00685">
    <property type="entry name" value="Sulfotransfer_1"/>
    <property type="match status" value="1"/>
</dbReference>